<gene>
    <name evidence="2" type="ORF">K444DRAFT_719080</name>
</gene>
<evidence type="ECO:0000313" key="2">
    <source>
        <dbReference type="EMBL" id="PMD61072.1"/>
    </source>
</evidence>
<evidence type="ECO:0008006" key="4">
    <source>
        <dbReference type="Google" id="ProtNLM"/>
    </source>
</evidence>
<name>A0A2J6TDK7_9HELO</name>
<feature type="transmembrane region" description="Helical" evidence="1">
    <location>
        <begin position="45"/>
        <end position="64"/>
    </location>
</feature>
<proteinExistence type="predicted"/>
<protein>
    <recommendedName>
        <fullName evidence="4">TLC domain-containing protein</fullName>
    </recommendedName>
</protein>
<reference evidence="2 3" key="1">
    <citation type="submission" date="2016-04" db="EMBL/GenBank/DDBJ databases">
        <title>A degradative enzymes factory behind the ericoid mycorrhizal symbiosis.</title>
        <authorList>
            <consortium name="DOE Joint Genome Institute"/>
            <person name="Martino E."/>
            <person name="Morin E."/>
            <person name="Grelet G."/>
            <person name="Kuo A."/>
            <person name="Kohler A."/>
            <person name="Daghino S."/>
            <person name="Barry K."/>
            <person name="Choi C."/>
            <person name="Cichocki N."/>
            <person name="Clum A."/>
            <person name="Copeland A."/>
            <person name="Hainaut M."/>
            <person name="Haridas S."/>
            <person name="Labutti K."/>
            <person name="Lindquist E."/>
            <person name="Lipzen A."/>
            <person name="Khouja H.-R."/>
            <person name="Murat C."/>
            <person name="Ohm R."/>
            <person name="Olson A."/>
            <person name="Spatafora J."/>
            <person name="Veneault-Fourrey C."/>
            <person name="Henrissat B."/>
            <person name="Grigoriev I."/>
            <person name="Martin F."/>
            <person name="Perotto S."/>
        </authorList>
    </citation>
    <scope>NUCLEOTIDE SEQUENCE [LARGE SCALE GENOMIC DNA]</scope>
    <source>
        <strain evidence="2 3">E</strain>
    </source>
</reference>
<keyword evidence="1" id="KW-0472">Membrane</keyword>
<dbReference type="OrthoDB" id="10010954at2759"/>
<organism evidence="2 3">
    <name type="scientific">Hyaloscypha bicolor E</name>
    <dbReference type="NCBI Taxonomy" id="1095630"/>
    <lineage>
        <taxon>Eukaryota</taxon>
        <taxon>Fungi</taxon>
        <taxon>Dikarya</taxon>
        <taxon>Ascomycota</taxon>
        <taxon>Pezizomycotina</taxon>
        <taxon>Leotiomycetes</taxon>
        <taxon>Helotiales</taxon>
        <taxon>Hyaloscyphaceae</taxon>
        <taxon>Hyaloscypha</taxon>
        <taxon>Hyaloscypha bicolor</taxon>
    </lineage>
</organism>
<dbReference type="AlphaFoldDB" id="A0A2J6TDK7"/>
<sequence>MPHINFLPIETISKLASLSSLILVIVLVCYFFICYYVFQPLIPRIYGSPFLSVTFGTSTFHSALVHGHNPMSPNTVIIGDILVVAAHMLVGMYAFELFYRDRISPVSVLHHIGTIIIAETSIALSLGKIQESDAGIEFMLYAFDIVAEFLPRLALILYRLHPTSPHFLSKLFRITACTELDGTISETAVTMWLFGSLWHRWTLPFKIVTPLLHILFAAAQLRGSYVFWRLWQREKAKVAGLDAADVEMGREGHGGGGESTRDCDGEDVLLKTLRQGMKKDM</sequence>
<dbReference type="GeneID" id="36596521"/>
<evidence type="ECO:0000256" key="1">
    <source>
        <dbReference type="SAM" id="Phobius"/>
    </source>
</evidence>
<keyword evidence="3" id="KW-1185">Reference proteome</keyword>
<dbReference type="Proteomes" id="UP000235371">
    <property type="component" value="Unassembled WGS sequence"/>
</dbReference>
<feature type="transmembrane region" description="Helical" evidence="1">
    <location>
        <begin position="15"/>
        <end position="38"/>
    </location>
</feature>
<dbReference type="EMBL" id="KZ613786">
    <property type="protein sequence ID" value="PMD61072.1"/>
    <property type="molecule type" value="Genomic_DNA"/>
</dbReference>
<evidence type="ECO:0000313" key="3">
    <source>
        <dbReference type="Proteomes" id="UP000235371"/>
    </source>
</evidence>
<dbReference type="RefSeq" id="XP_024737976.1">
    <property type="nucleotide sequence ID" value="XM_024888445.1"/>
</dbReference>
<keyword evidence="1" id="KW-0812">Transmembrane</keyword>
<accession>A0A2J6TDK7</accession>
<keyword evidence="1" id="KW-1133">Transmembrane helix</keyword>
<dbReference type="InParanoid" id="A0A2J6TDK7"/>
<feature type="transmembrane region" description="Helical" evidence="1">
    <location>
        <begin position="76"/>
        <end position="95"/>
    </location>
</feature>